<sequence length="424" mass="46509">MEQGLVEFPSRRTEDWRFTQLRNLYLAELSVDAEKVADLKISAAVDLWRASDAAAVVVVLDGVWDRKRTLVHDPQLSAASVGSWGELSDEIKDQVRGMVNDPRSETVKDPFGKLNSAGLEDIVVLTLPKGVSLSGPVQFLSLWSSRSMETEHLGFCHPRLIVLAEPDSEATVLECHGTVDDVSHVFVNSATDFLVKESSRVRHILVSDFADADYHINTTHASVLQAGSYDWVGLTFGSEVTRVTLGVDLVEDGSSTSLLGLQVADGQRTLDIHSRITHAKPNCNSSQLQKNIAMDRGHSVFRGRVIVDRGAVQTNSDQLCRSLLLSDRAQIDTMPNLEINCDDVKCSHGATVADLEDDEVFYLASRGIDAGTARYLLIGGFATEVLERIPLPNIVNRARDRIQKIASKIRLQSQNPPSTQSVAL</sequence>
<dbReference type="GO" id="GO:0016226">
    <property type="term" value="P:iron-sulfur cluster assembly"/>
    <property type="evidence" value="ECO:0007669"/>
    <property type="project" value="InterPro"/>
</dbReference>
<dbReference type="PANTHER" id="PTHR43575">
    <property type="entry name" value="PROTEIN ABCI7, CHLOROPLASTIC"/>
    <property type="match status" value="1"/>
</dbReference>
<protein>
    <recommendedName>
        <fullName evidence="1">Iron-sulfur cluster assembly SufBD family protein ycf24</fullName>
    </recommendedName>
</protein>
<dbReference type="NCBIfam" id="TIGR01981">
    <property type="entry name" value="sufD"/>
    <property type="match status" value="1"/>
</dbReference>
<dbReference type="PANTHER" id="PTHR43575:SF1">
    <property type="entry name" value="PROTEIN ABCI7, CHLOROPLASTIC"/>
    <property type="match status" value="1"/>
</dbReference>
<name>A0A7S1XHR4_9RHOD</name>
<evidence type="ECO:0000259" key="2">
    <source>
        <dbReference type="Pfam" id="PF01458"/>
    </source>
</evidence>
<organism evidence="3">
    <name type="scientific">Compsopogon caeruleus</name>
    <dbReference type="NCBI Taxonomy" id="31354"/>
    <lineage>
        <taxon>Eukaryota</taxon>
        <taxon>Rhodophyta</taxon>
        <taxon>Compsopogonophyceae</taxon>
        <taxon>Compsopogonales</taxon>
        <taxon>Compsopogonaceae</taxon>
        <taxon>Compsopogon</taxon>
    </lineage>
</organism>
<dbReference type="InterPro" id="IPR000825">
    <property type="entry name" value="SUF_FeS_clus_asmbl_SufBD_core"/>
</dbReference>
<dbReference type="AlphaFoldDB" id="A0A7S1XHR4"/>
<dbReference type="InterPro" id="IPR055346">
    <property type="entry name" value="Fe-S_cluster_assembly_SufBD"/>
</dbReference>
<accession>A0A7S1XHR4</accession>
<proteinExistence type="predicted"/>
<feature type="domain" description="SUF system FeS cluster assembly SufBD core" evidence="2">
    <location>
        <begin position="154"/>
        <end position="381"/>
    </location>
</feature>
<dbReference type="SUPFAM" id="SSF101960">
    <property type="entry name" value="Stabilizer of iron transporter SufD"/>
    <property type="match status" value="1"/>
</dbReference>
<evidence type="ECO:0000256" key="1">
    <source>
        <dbReference type="ARBA" id="ARBA00044134"/>
    </source>
</evidence>
<dbReference type="EMBL" id="HBGH01018210">
    <property type="protein sequence ID" value="CAD9238032.1"/>
    <property type="molecule type" value="Transcribed_RNA"/>
</dbReference>
<evidence type="ECO:0000313" key="3">
    <source>
        <dbReference type="EMBL" id="CAD9238032.1"/>
    </source>
</evidence>
<dbReference type="InterPro" id="IPR037284">
    <property type="entry name" value="SUF_FeS_clus_asmbl_SufBD_sf"/>
</dbReference>
<dbReference type="Pfam" id="PF01458">
    <property type="entry name" value="SUFBD_core"/>
    <property type="match status" value="1"/>
</dbReference>
<reference evidence="3" key="1">
    <citation type="submission" date="2021-01" db="EMBL/GenBank/DDBJ databases">
        <authorList>
            <person name="Corre E."/>
            <person name="Pelletier E."/>
            <person name="Niang G."/>
            <person name="Scheremetjew M."/>
            <person name="Finn R."/>
            <person name="Kale V."/>
            <person name="Holt S."/>
            <person name="Cochrane G."/>
            <person name="Meng A."/>
            <person name="Brown T."/>
            <person name="Cohen L."/>
        </authorList>
    </citation>
    <scope>NUCLEOTIDE SEQUENCE</scope>
    <source>
        <strain evidence="3">SAG 36.94</strain>
    </source>
</reference>
<gene>
    <name evidence="3" type="ORF">CCAE0312_LOCUS10133</name>
</gene>
<dbReference type="InterPro" id="IPR011542">
    <property type="entry name" value="SUF_FeS_clus_asmbl_SufD"/>
</dbReference>